<dbReference type="EMBL" id="JAROBZ020000001">
    <property type="protein sequence ID" value="MFB3167437.1"/>
    <property type="molecule type" value="Genomic_DNA"/>
</dbReference>
<reference evidence="1 2" key="1">
    <citation type="submission" date="2024-05" db="EMBL/GenBank/DDBJ databases">
        <authorList>
            <person name="Venkateswaran K."/>
        </authorList>
    </citation>
    <scope>NUCLEOTIDE SEQUENCE [LARGE SCALE GENOMIC DNA]</scope>
    <source>
        <strain evidence="1 2">179-C4-2-HS</strain>
    </source>
</reference>
<protein>
    <submittedName>
        <fullName evidence="1">Uncharacterized protein</fullName>
    </submittedName>
</protein>
<dbReference type="RefSeq" id="WP_306074969.1">
    <property type="nucleotide sequence ID" value="NZ_JAROBZ020000001.1"/>
</dbReference>
<sequence length="117" mass="13728">MRWSEVEQSHLLKEIPSYREKIKNKDLKEAKRLTLELAEEIHHSVPDVQGRTVNAINERLPYLENLLAGVFEAHHYAAKDGELYSTFRRENGSVDPNLCNTRHKYNGAMPEWRKKNE</sequence>
<dbReference type="Proteomes" id="UP001241748">
    <property type="component" value="Unassembled WGS sequence"/>
</dbReference>
<evidence type="ECO:0000313" key="1">
    <source>
        <dbReference type="EMBL" id="MFB3167437.1"/>
    </source>
</evidence>
<evidence type="ECO:0000313" key="2">
    <source>
        <dbReference type="Proteomes" id="UP001241748"/>
    </source>
</evidence>
<keyword evidence="2" id="KW-1185">Reference proteome</keyword>
<accession>A0ABV4YRR9</accession>
<organism evidence="1 2">
    <name type="scientific">Neobacillus driksii</name>
    <dbReference type="NCBI Taxonomy" id="3035913"/>
    <lineage>
        <taxon>Bacteria</taxon>
        <taxon>Bacillati</taxon>
        <taxon>Bacillota</taxon>
        <taxon>Bacilli</taxon>
        <taxon>Bacillales</taxon>
        <taxon>Bacillaceae</taxon>
        <taxon>Neobacillus</taxon>
    </lineage>
</organism>
<name>A0ABV4YRR9_9BACI</name>
<comment type="caution">
    <text evidence="1">The sequence shown here is derived from an EMBL/GenBank/DDBJ whole genome shotgun (WGS) entry which is preliminary data.</text>
</comment>
<gene>
    <name evidence="1" type="ORF">P5G62_009970</name>
</gene>
<proteinExistence type="predicted"/>